<evidence type="ECO:0000313" key="8">
    <source>
        <dbReference type="Proteomes" id="UP000011841"/>
    </source>
</evidence>
<dbReference type="GO" id="GO:0005829">
    <property type="term" value="C:cytosol"/>
    <property type="evidence" value="ECO:0007669"/>
    <property type="project" value="TreeGrafter"/>
</dbReference>
<dbReference type="NCBIfam" id="TIGR02499">
    <property type="entry name" value="HrpE_YscL_not"/>
    <property type="match status" value="1"/>
</dbReference>
<sequence>MKAVESDKPASTFRPLGPVVRADEAETWFSAAAYLADARRQCEQITAQARLAFEEQRMRGFEDGRLAGVEQAARLIAETKVAVHDFVADLQDELITLVVEIVREILGSFEPNDLAARAITRALEEMRVGTAIVLMTAPQEMESIRGRVAALLEDVGDRLTIVSDPQIAPGRCMLWSEFGQIDVSVDAQLEQLAMALHAGFEEVQP</sequence>
<evidence type="ECO:0000256" key="1">
    <source>
        <dbReference type="ARBA" id="ARBA00004496"/>
    </source>
</evidence>
<dbReference type="PATRIC" id="fig|1245469.3.peg.7383"/>
<dbReference type="KEGG" id="aol:S58_72230"/>
<dbReference type="HOGENOM" id="CLU_1335400_0_0_5"/>
<dbReference type="PANTHER" id="PTHR34982:SF1">
    <property type="entry name" value="FLAGELLAR ASSEMBLY PROTEIN FLIH"/>
    <property type="match status" value="1"/>
</dbReference>
<evidence type="ECO:0000313" key="7">
    <source>
        <dbReference type="EMBL" id="BAM93187.1"/>
    </source>
</evidence>
<reference evidence="7 8" key="1">
    <citation type="journal article" date="2013" name="Appl. Environ. Microbiol.">
        <title>Genome analysis suggests that the soil oligotrophic bacterium Agromonas oligotrophica (Bradyrhizobium oligotrophicum) is a nitrogen-fixing symbiont of Aeschynomene indica.</title>
        <authorList>
            <person name="Okubo T."/>
            <person name="Fukushima S."/>
            <person name="Itakura M."/>
            <person name="Oshima K."/>
            <person name="Longtonglang A."/>
            <person name="Teaumroong N."/>
            <person name="Mitsui H."/>
            <person name="Hattori M."/>
            <person name="Hattori R."/>
            <person name="Hattori T."/>
            <person name="Minamisawa K."/>
        </authorList>
    </citation>
    <scope>NUCLEOTIDE SEQUENCE [LARGE SCALE GENOMIC DNA]</scope>
    <source>
        <strain evidence="7 8">S58</strain>
    </source>
</reference>
<evidence type="ECO:0000256" key="2">
    <source>
        <dbReference type="ARBA" id="ARBA00022448"/>
    </source>
</evidence>
<evidence type="ECO:0000256" key="4">
    <source>
        <dbReference type="ARBA" id="ARBA00022927"/>
    </source>
</evidence>
<dbReference type="InterPro" id="IPR051472">
    <property type="entry name" value="T3SS_Stator/FliH"/>
</dbReference>
<dbReference type="AlphaFoldDB" id="M4ZH58"/>
<proteinExistence type="inferred from homology"/>
<dbReference type="STRING" id="1245469.S58_72230"/>
<keyword evidence="8" id="KW-1185">Reference proteome</keyword>
<keyword evidence="4" id="KW-0653">Protein transport</keyword>
<comment type="similarity">
    <text evidence="5">Belongs to the SctL stator family.</text>
</comment>
<dbReference type="InterPro" id="IPR012842">
    <property type="entry name" value="T3SS_SctL/SctL2"/>
</dbReference>
<organism evidence="7 8">
    <name type="scientific">Bradyrhizobium oligotrophicum S58</name>
    <dbReference type="NCBI Taxonomy" id="1245469"/>
    <lineage>
        <taxon>Bacteria</taxon>
        <taxon>Pseudomonadati</taxon>
        <taxon>Pseudomonadota</taxon>
        <taxon>Alphaproteobacteria</taxon>
        <taxon>Hyphomicrobiales</taxon>
        <taxon>Nitrobacteraceae</taxon>
        <taxon>Bradyrhizobium</taxon>
    </lineage>
</organism>
<evidence type="ECO:0000256" key="6">
    <source>
        <dbReference type="ARBA" id="ARBA00040494"/>
    </source>
</evidence>
<protein>
    <recommendedName>
        <fullName evidence="6">Type 3 secretion system stator protein</fullName>
    </recommendedName>
</protein>
<dbReference type="OrthoDB" id="9802671at2"/>
<evidence type="ECO:0000256" key="5">
    <source>
        <dbReference type="ARBA" id="ARBA00024335"/>
    </source>
</evidence>
<dbReference type="PANTHER" id="PTHR34982">
    <property type="entry name" value="YOP PROTEINS TRANSLOCATION PROTEIN L"/>
    <property type="match status" value="1"/>
</dbReference>
<dbReference type="Pfam" id="PF06635">
    <property type="entry name" value="T3SS_SCTL"/>
    <property type="match status" value="1"/>
</dbReference>
<dbReference type="InterPro" id="IPR010586">
    <property type="entry name" value="T3SS_stator_protein"/>
</dbReference>
<dbReference type="RefSeq" id="WP_015670258.1">
    <property type="nucleotide sequence ID" value="NC_020453.1"/>
</dbReference>
<dbReference type="GeneID" id="301820877"/>
<name>M4ZH58_9BRAD</name>
<dbReference type="GO" id="GO:0030254">
    <property type="term" value="P:protein secretion by the type III secretion system"/>
    <property type="evidence" value="ECO:0007669"/>
    <property type="project" value="InterPro"/>
</dbReference>
<comment type="subcellular location">
    <subcellularLocation>
        <location evidence="1">Cytoplasm</location>
    </subcellularLocation>
</comment>
<accession>M4ZH58</accession>
<evidence type="ECO:0000256" key="3">
    <source>
        <dbReference type="ARBA" id="ARBA00022490"/>
    </source>
</evidence>
<keyword evidence="3" id="KW-0963">Cytoplasm</keyword>
<dbReference type="eggNOG" id="COG1317">
    <property type="taxonomic scope" value="Bacteria"/>
</dbReference>
<dbReference type="EMBL" id="AP012603">
    <property type="protein sequence ID" value="BAM93187.1"/>
    <property type="molecule type" value="Genomic_DNA"/>
</dbReference>
<gene>
    <name evidence="7" type="ORF">S58_72230</name>
</gene>
<keyword evidence="2" id="KW-0813">Transport</keyword>
<dbReference type="Proteomes" id="UP000011841">
    <property type="component" value="Chromosome"/>
</dbReference>